<comment type="caution">
    <text evidence="2">The sequence shown here is derived from an EMBL/GenBank/DDBJ whole genome shotgun (WGS) entry which is preliminary data.</text>
</comment>
<evidence type="ECO:0000256" key="1">
    <source>
        <dbReference type="SAM" id="MobiDB-lite"/>
    </source>
</evidence>
<keyword evidence="3" id="KW-1185">Reference proteome</keyword>
<feature type="compositionally biased region" description="Basic residues" evidence="1">
    <location>
        <begin position="60"/>
        <end position="74"/>
    </location>
</feature>
<dbReference type="EMBL" id="BPLQ01002030">
    <property type="protein sequence ID" value="GIX87867.1"/>
    <property type="molecule type" value="Genomic_DNA"/>
</dbReference>
<name>A0AAV4NXT1_9ARAC</name>
<feature type="compositionally biased region" description="Basic and acidic residues" evidence="1">
    <location>
        <begin position="75"/>
        <end position="94"/>
    </location>
</feature>
<reference evidence="2 3" key="1">
    <citation type="submission" date="2021-06" db="EMBL/GenBank/DDBJ databases">
        <title>Caerostris darwini draft genome.</title>
        <authorList>
            <person name="Kono N."/>
            <person name="Arakawa K."/>
        </authorList>
    </citation>
    <scope>NUCLEOTIDE SEQUENCE [LARGE SCALE GENOMIC DNA]</scope>
</reference>
<feature type="region of interest" description="Disordered" evidence="1">
    <location>
        <begin position="60"/>
        <end position="118"/>
    </location>
</feature>
<dbReference type="Proteomes" id="UP001054837">
    <property type="component" value="Unassembled WGS sequence"/>
</dbReference>
<gene>
    <name evidence="2" type="ORF">CDAR_83111</name>
</gene>
<protein>
    <submittedName>
        <fullName evidence="2">Uncharacterized protein</fullName>
    </submittedName>
</protein>
<evidence type="ECO:0000313" key="3">
    <source>
        <dbReference type="Proteomes" id="UP001054837"/>
    </source>
</evidence>
<evidence type="ECO:0000313" key="2">
    <source>
        <dbReference type="EMBL" id="GIX87867.1"/>
    </source>
</evidence>
<proteinExistence type="predicted"/>
<organism evidence="2 3">
    <name type="scientific">Caerostris darwini</name>
    <dbReference type="NCBI Taxonomy" id="1538125"/>
    <lineage>
        <taxon>Eukaryota</taxon>
        <taxon>Metazoa</taxon>
        <taxon>Ecdysozoa</taxon>
        <taxon>Arthropoda</taxon>
        <taxon>Chelicerata</taxon>
        <taxon>Arachnida</taxon>
        <taxon>Araneae</taxon>
        <taxon>Araneomorphae</taxon>
        <taxon>Entelegynae</taxon>
        <taxon>Araneoidea</taxon>
        <taxon>Araneidae</taxon>
        <taxon>Caerostris</taxon>
    </lineage>
</organism>
<accession>A0AAV4NXT1</accession>
<dbReference type="AlphaFoldDB" id="A0AAV4NXT1"/>
<sequence>MATDRHPMRCDGKTVGEAIDHRFHSRLVHRYIPPSIQTGSTTDLRAHLQNPFLVEDIAMPRKKNNHRRINQSRLKKGDKPVLLERSTADGDRSSPNEVGWEDSGRRNRPPISPKAGAQIYSLPSIQTGSTTDPRALLQNPFLVEEIAMPRKKKNPRRINQSCLKRATNLYCWR</sequence>